<dbReference type="PANTHER" id="PTHR13318">
    <property type="entry name" value="PARTNER OF PAIRED, ISOFORM B-RELATED"/>
    <property type="match status" value="1"/>
</dbReference>
<keyword evidence="1" id="KW-0833">Ubl conjugation pathway</keyword>
<dbReference type="Gene3D" id="1.20.1280.50">
    <property type="match status" value="1"/>
</dbReference>
<dbReference type="Pfam" id="PF12937">
    <property type="entry name" value="F-box-like"/>
    <property type="match status" value="1"/>
</dbReference>
<evidence type="ECO:0000256" key="1">
    <source>
        <dbReference type="ARBA" id="ARBA00022786"/>
    </source>
</evidence>
<evidence type="ECO:0000313" key="4">
    <source>
        <dbReference type="Proteomes" id="UP000499080"/>
    </source>
</evidence>
<feature type="domain" description="F-box" evidence="2">
    <location>
        <begin position="2"/>
        <end position="48"/>
    </location>
</feature>
<keyword evidence="4" id="KW-1185">Reference proteome</keyword>
<comment type="caution">
    <text evidence="3">The sequence shown here is derived from an EMBL/GenBank/DDBJ whole genome shotgun (WGS) entry which is preliminary data.</text>
</comment>
<dbReference type="SUPFAM" id="SSF81383">
    <property type="entry name" value="F-box domain"/>
    <property type="match status" value="1"/>
</dbReference>
<dbReference type="PANTHER" id="PTHR13318:SF247">
    <property type="entry name" value="GH16156P"/>
    <property type="match status" value="1"/>
</dbReference>
<gene>
    <name evidence="3" type="ORF">AVEN_88523_1</name>
</gene>
<evidence type="ECO:0000259" key="2">
    <source>
        <dbReference type="PROSITE" id="PS50181"/>
    </source>
</evidence>
<proteinExistence type="predicted"/>
<organism evidence="3 4">
    <name type="scientific">Araneus ventricosus</name>
    <name type="common">Orbweaver spider</name>
    <name type="synonym">Epeira ventricosa</name>
    <dbReference type="NCBI Taxonomy" id="182803"/>
    <lineage>
        <taxon>Eukaryota</taxon>
        <taxon>Metazoa</taxon>
        <taxon>Ecdysozoa</taxon>
        <taxon>Arthropoda</taxon>
        <taxon>Chelicerata</taxon>
        <taxon>Arachnida</taxon>
        <taxon>Araneae</taxon>
        <taxon>Araneomorphae</taxon>
        <taxon>Entelegynae</taxon>
        <taxon>Araneoidea</taxon>
        <taxon>Araneidae</taxon>
        <taxon>Araneus</taxon>
    </lineage>
</organism>
<dbReference type="InterPro" id="IPR006553">
    <property type="entry name" value="Leu-rich_rpt_Cys-con_subtyp"/>
</dbReference>
<evidence type="ECO:0000313" key="3">
    <source>
        <dbReference type="EMBL" id="GBM24166.1"/>
    </source>
</evidence>
<dbReference type="SMART" id="SM00256">
    <property type="entry name" value="FBOX"/>
    <property type="match status" value="1"/>
</dbReference>
<dbReference type="AlphaFoldDB" id="A0A4Y2E757"/>
<dbReference type="PROSITE" id="PS50181">
    <property type="entry name" value="FBOX"/>
    <property type="match status" value="1"/>
</dbReference>
<sequence>MEINVSSLPREVLIHIFGYLDIRHRLIAGQVCKEWLDATNCRFLLKDVNLLISSKNEEAVKVLPCMTRQFRCFTLHQITIDDFFIQFLKHFSEWFIFLSFIDCQVDKDYFYTNPEEKIPSCDNLQYLKIRDCDAFALFSSIPNVTTLEILHSTGLTDRDMHELDKSMPNLETFTLASRVACDARAYKRFYIKGNTVENEPSDAILSFPAIRNFIAKRSGTLVSMDFSRTGLSPTAAMEISTINNLRLHTMLFSSDLSGSRIETFCQNQPALTSLDLSTALNLSDEILSNICRILVNLRELVVVFKHKIDISIIDVFKLKHLQKLNLNFCTNISPFSFQEAISETKTITVKLKYLNLAFTKISDVTLRRLLSLNRDIEHLDLTFTDVSNTTLHFISKSLPRLKCLILNSCKRIYNSGLTGEHDCNSVISDCSSPETCVPLSNLKELRILDLSKNPLITSDACAQSIQFEHLEVLKLYGCQCLDSAVGLQLLLQNPSLKEFQLAYDLDD</sequence>
<dbReference type="EMBL" id="BGPR01000512">
    <property type="protein sequence ID" value="GBM24166.1"/>
    <property type="molecule type" value="Genomic_DNA"/>
</dbReference>
<dbReference type="Gene3D" id="3.80.10.10">
    <property type="entry name" value="Ribonuclease Inhibitor"/>
    <property type="match status" value="2"/>
</dbReference>
<accession>A0A4Y2E757</accession>
<dbReference type="InterPro" id="IPR032675">
    <property type="entry name" value="LRR_dom_sf"/>
</dbReference>
<dbReference type="Proteomes" id="UP000499080">
    <property type="component" value="Unassembled WGS sequence"/>
</dbReference>
<protein>
    <recommendedName>
        <fullName evidence="2">F-box domain-containing protein</fullName>
    </recommendedName>
</protein>
<dbReference type="SMART" id="SM00367">
    <property type="entry name" value="LRR_CC"/>
    <property type="match status" value="4"/>
</dbReference>
<dbReference type="OrthoDB" id="6483158at2759"/>
<dbReference type="GO" id="GO:0019005">
    <property type="term" value="C:SCF ubiquitin ligase complex"/>
    <property type="evidence" value="ECO:0007669"/>
    <property type="project" value="TreeGrafter"/>
</dbReference>
<dbReference type="SUPFAM" id="SSF52047">
    <property type="entry name" value="RNI-like"/>
    <property type="match status" value="1"/>
</dbReference>
<dbReference type="InterPro" id="IPR001810">
    <property type="entry name" value="F-box_dom"/>
</dbReference>
<dbReference type="InterPro" id="IPR036047">
    <property type="entry name" value="F-box-like_dom_sf"/>
</dbReference>
<name>A0A4Y2E757_ARAVE</name>
<reference evidence="3 4" key="1">
    <citation type="journal article" date="2019" name="Sci. Rep.">
        <title>Orb-weaving spider Araneus ventricosus genome elucidates the spidroin gene catalogue.</title>
        <authorList>
            <person name="Kono N."/>
            <person name="Nakamura H."/>
            <person name="Ohtoshi R."/>
            <person name="Moran D.A.P."/>
            <person name="Shinohara A."/>
            <person name="Yoshida Y."/>
            <person name="Fujiwara M."/>
            <person name="Mori M."/>
            <person name="Tomita M."/>
            <person name="Arakawa K."/>
        </authorList>
    </citation>
    <scope>NUCLEOTIDE SEQUENCE [LARGE SCALE GENOMIC DNA]</scope>
</reference>
<dbReference type="GO" id="GO:0031146">
    <property type="term" value="P:SCF-dependent proteasomal ubiquitin-dependent protein catabolic process"/>
    <property type="evidence" value="ECO:0007669"/>
    <property type="project" value="TreeGrafter"/>
</dbReference>